<evidence type="ECO:0000256" key="6">
    <source>
        <dbReference type="SAM" id="Phobius"/>
    </source>
</evidence>
<keyword evidence="4 6" id="KW-0472">Membrane</keyword>
<dbReference type="PANTHER" id="PTHR34104:SF3">
    <property type="entry name" value="TRANSMEMBRANE PROTEIN 254"/>
    <property type="match status" value="1"/>
</dbReference>
<evidence type="ECO:0000256" key="4">
    <source>
        <dbReference type="ARBA" id="ARBA00023136"/>
    </source>
</evidence>
<proteinExistence type="predicted"/>
<sequence>MLYFNSILFFSRFPPQNIFTSLQLAYYSPLSLTVLPIVGPVAAHIGTHYHWITIITNIFALVAHIGEGLYAIYLCRAMKFSMLCSLKWFVQTFALGFPSLSILVKVARKRTK</sequence>
<comment type="subcellular location">
    <subcellularLocation>
        <location evidence="1">Membrane</location>
        <topology evidence="1">Multi-pass membrane protein</topology>
    </subcellularLocation>
</comment>
<comment type="caution">
    <text evidence="7">The sequence shown here is derived from an EMBL/GenBank/DDBJ whole genome shotgun (WGS) entry which is preliminary data.</text>
</comment>
<dbReference type="AlphaFoldDB" id="A0A016WPE7"/>
<evidence type="ECO:0000313" key="8">
    <source>
        <dbReference type="Proteomes" id="UP000024635"/>
    </source>
</evidence>
<dbReference type="Proteomes" id="UP000024635">
    <property type="component" value="Unassembled WGS sequence"/>
</dbReference>
<evidence type="ECO:0000256" key="1">
    <source>
        <dbReference type="ARBA" id="ARBA00004141"/>
    </source>
</evidence>
<dbReference type="Pfam" id="PF14934">
    <property type="entry name" value="TMEM254"/>
    <property type="match status" value="1"/>
</dbReference>
<keyword evidence="8" id="KW-1185">Reference proteome</keyword>
<evidence type="ECO:0000256" key="5">
    <source>
        <dbReference type="ARBA" id="ARBA00034834"/>
    </source>
</evidence>
<feature type="transmembrane region" description="Helical" evidence="6">
    <location>
        <begin position="24"/>
        <end position="42"/>
    </location>
</feature>
<protein>
    <recommendedName>
        <fullName evidence="5">Transmembrane protein 254</fullName>
    </recommendedName>
</protein>
<evidence type="ECO:0000313" key="7">
    <source>
        <dbReference type="EMBL" id="EYC41684.1"/>
    </source>
</evidence>
<dbReference type="OrthoDB" id="9984821at2759"/>
<dbReference type="STRING" id="53326.A0A016WPE7"/>
<gene>
    <name evidence="7" type="primary">Acey_s0559.g3442</name>
    <name evidence="7" type="ORF">Y032_0559g3442</name>
</gene>
<organism evidence="7 8">
    <name type="scientific">Ancylostoma ceylanicum</name>
    <dbReference type="NCBI Taxonomy" id="53326"/>
    <lineage>
        <taxon>Eukaryota</taxon>
        <taxon>Metazoa</taxon>
        <taxon>Ecdysozoa</taxon>
        <taxon>Nematoda</taxon>
        <taxon>Chromadorea</taxon>
        <taxon>Rhabditida</taxon>
        <taxon>Rhabditina</taxon>
        <taxon>Rhabditomorpha</taxon>
        <taxon>Strongyloidea</taxon>
        <taxon>Ancylostomatidae</taxon>
        <taxon>Ancylostomatinae</taxon>
        <taxon>Ancylostoma</taxon>
    </lineage>
</organism>
<dbReference type="InterPro" id="IPR028110">
    <property type="entry name" value="TMEM254"/>
</dbReference>
<keyword evidence="3 6" id="KW-1133">Transmembrane helix</keyword>
<feature type="transmembrane region" description="Helical" evidence="6">
    <location>
        <begin position="49"/>
        <end position="73"/>
    </location>
</feature>
<keyword evidence="2 6" id="KW-0812">Transmembrane</keyword>
<reference evidence="8" key="1">
    <citation type="journal article" date="2015" name="Nat. Genet.">
        <title>The genome and transcriptome of the zoonotic hookworm Ancylostoma ceylanicum identify infection-specific gene families.</title>
        <authorList>
            <person name="Schwarz E.M."/>
            <person name="Hu Y."/>
            <person name="Antoshechkin I."/>
            <person name="Miller M.M."/>
            <person name="Sternberg P.W."/>
            <person name="Aroian R.V."/>
        </authorList>
    </citation>
    <scope>NUCLEOTIDE SEQUENCE</scope>
    <source>
        <strain evidence="8">HY135</strain>
    </source>
</reference>
<evidence type="ECO:0000256" key="3">
    <source>
        <dbReference type="ARBA" id="ARBA00022989"/>
    </source>
</evidence>
<dbReference type="PANTHER" id="PTHR34104">
    <property type="entry name" value="TRANSMEMBRANE PROTEIN 254"/>
    <property type="match status" value="1"/>
</dbReference>
<dbReference type="EMBL" id="JARK01000159">
    <property type="protein sequence ID" value="EYC41684.1"/>
    <property type="molecule type" value="Genomic_DNA"/>
</dbReference>
<feature type="transmembrane region" description="Helical" evidence="6">
    <location>
        <begin position="88"/>
        <end position="107"/>
    </location>
</feature>
<accession>A0A016WPE7</accession>
<name>A0A016WPE7_9BILA</name>
<dbReference type="GO" id="GO:0016020">
    <property type="term" value="C:membrane"/>
    <property type="evidence" value="ECO:0007669"/>
    <property type="project" value="UniProtKB-SubCell"/>
</dbReference>
<evidence type="ECO:0000256" key="2">
    <source>
        <dbReference type="ARBA" id="ARBA00022692"/>
    </source>
</evidence>